<protein>
    <submittedName>
        <fullName evidence="2">Uncharacterized protein</fullName>
    </submittedName>
</protein>
<reference evidence="3" key="1">
    <citation type="journal article" date="2019" name="Int. J. Syst. Evol. Microbiol.">
        <title>The Global Catalogue of Microorganisms (GCM) 10K type strain sequencing project: providing services to taxonomists for standard genome sequencing and annotation.</title>
        <authorList>
            <consortium name="The Broad Institute Genomics Platform"/>
            <consortium name="The Broad Institute Genome Sequencing Center for Infectious Disease"/>
            <person name="Wu L."/>
            <person name="Ma J."/>
        </authorList>
    </citation>
    <scope>NUCLEOTIDE SEQUENCE [LARGE SCALE GENOMIC DNA]</scope>
    <source>
        <strain evidence="3">JCM 4733</strain>
    </source>
</reference>
<evidence type="ECO:0000313" key="3">
    <source>
        <dbReference type="Proteomes" id="UP000653644"/>
    </source>
</evidence>
<feature type="signal peptide" evidence="1">
    <location>
        <begin position="1"/>
        <end position="20"/>
    </location>
</feature>
<keyword evidence="1" id="KW-0732">Signal</keyword>
<comment type="caution">
    <text evidence="2">The sequence shown here is derived from an EMBL/GenBank/DDBJ whole genome shotgun (WGS) entry which is preliminary data.</text>
</comment>
<evidence type="ECO:0000313" key="2">
    <source>
        <dbReference type="EMBL" id="GHA64173.1"/>
    </source>
</evidence>
<proteinExistence type="predicted"/>
<sequence>MRGRLTLSSMALSVSLLAGAGAATRAQCEAAGQGFPHHVCKQSTTTTNWHLWICD</sequence>
<organism evidence="2 3">
    <name type="scientific">Streptomyces canarius</name>
    <dbReference type="NCBI Taxonomy" id="285453"/>
    <lineage>
        <taxon>Bacteria</taxon>
        <taxon>Bacillati</taxon>
        <taxon>Actinomycetota</taxon>
        <taxon>Actinomycetes</taxon>
        <taxon>Kitasatosporales</taxon>
        <taxon>Streptomycetaceae</taxon>
        <taxon>Streptomyces</taxon>
    </lineage>
</organism>
<gene>
    <name evidence="2" type="ORF">GCM10010345_80350</name>
</gene>
<dbReference type="Proteomes" id="UP000653644">
    <property type="component" value="Unassembled WGS sequence"/>
</dbReference>
<name>A0ABQ3D811_9ACTN</name>
<dbReference type="EMBL" id="BMVN01000051">
    <property type="protein sequence ID" value="GHA64173.1"/>
    <property type="molecule type" value="Genomic_DNA"/>
</dbReference>
<evidence type="ECO:0000256" key="1">
    <source>
        <dbReference type="SAM" id="SignalP"/>
    </source>
</evidence>
<accession>A0ABQ3D811</accession>
<feature type="chain" id="PRO_5045040159" evidence="1">
    <location>
        <begin position="21"/>
        <end position="55"/>
    </location>
</feature>
<keyword evidence="3" id="KW-1185">Reference proteome</keyword>